<organism evidence="1">
    <name type="scientific">Albugo laibachii Nc14</name>
    <dbReference type="NCBI Taxonomy" id="890382"/>
    <lineage>
        <taxon>Eukaryota</taxon>
        <taxon>Sar</taxon>
        <taxon>Stramenopiles</taxon>
        <taxon>Oomycota</taxon>
        <taxon>Peronosporomycetes</taxon>
        <taxon>Albuginales</taxon>
        <taxon>Albuginaceae</taxon>
        <taxon>Albugo</taxon>
    </lineage>
</organism>
<sequence>MSEYKSEHNQLHARVRLAPAMGGAQMYRIKLSRGGESSSLYKTKHDLKSLSMMIQLVKLMMQRTNGLSCQVCASCCALEMLDTLNNHTIELYLNRLLQLIQAFAPEDVQNCSKHRGMIQVLMDFLRVRDGTSFCRDSFQSKYKRHSRRRLHCAASQSLSEKFAALDSVC</sequence>
<gene>
    <name evidence="1" type="primary">AlNc14C330G10687</name>
    <name evidence="1" type="ORF">ALNC14_120450</name>
</gene>
<dbReference type="AlphaFoldDB" id="F0WWS4"/>
<protein>
    <submittedName>
        <fullName evidence="1">Uncharacterized protein AlNc14C330G10687</fullName>
    </submittedName>
</protein>
<reference evidence="1" key="2">
    <citation type="submission" date="2011-02" db="EMBL/GenBank/DDBJ databases">
        <authorList>
            <person name="MacLean D."/>
        </authorList>
    </citation>
    <scope>NUCLEOTIDE SEQUENCE</scope>
</reference>
<proteinExistence type="predicted"/>
<dbReference type="EMBL" id="FR824375">
    <property type="protein sequence ID" value="CCA25901.1"/>
    <property type="molecule type" value="Genomic_DNA"/>
</dbReference>
<evidence type="ECO:0000313" key="1">
    <source>
        <dbReference type="EMBL" id="CCA25901.1"/>
    </source>
</evidence>
<dbReference type="HOGENOM" id="CLU_103148_0_0_1"/>
<reference evidence="1" key="1">
    <citation type="journal article" date="2011" name="PLoS Biol.">
        <title>Gene gain and loss during evolution of obligate parasitism in the white rust pathogen of Arabidopsis thaliana.</title>
        <authorList>
            <person name="Kemen E."/>
            <person name="Gardiner A."/>
            <person name="Schultz-Larsen T."/>
            <person name="Kemen A.C."/>
            <person name="Balmuth A.L."/>
            <person name="Robert-Seilaniantz A."/>
            <person name="Bailey K."/>
            <person name="Holub E."/>
            <person name="Studholme D.J."/>
            <person name="Maclean D."/>
            <person name="Jones J.D."/>
        </authorList>
    </citation>
    <scope>NUCLEOTIDE SEQUENCE</scope>
</reference>
<name>F0WWS4_9STRA</name>
<accession>F0WWS4</accession>